<keyword evidence="2" id="KW-0678">Repressor</keyword>
<keyword evidence="5" id="KW-0238">DNA-binding</keyword>
<dbReference type="EMBL" id="JBBLZC010000001">
    <property type="protein sequence ID" value="MEK0081716.1"/>
    <property type="molecule type" value="Genomic_DNA"/>
</dbReference>
<dbReference type="Gene3D" id="1.10.10.10">
    <property type="entry name" value="Winged helix-like DNA-binding domain superfamily/Winged helix DNA-binding domain"/>
    <property type="match status" value="1"/>
</dbReference>
<dbReference type="InterPro" id="IPR036388">
    <property type="entry name" value="WH-like_DNA-bd_sf"/>
</dbReference>
<evidence type="ECO:0000313" key="8">
    <source>
        <dbReference type="Proteomes" id="UP001375743"/>
    </source>
</evidence>
<organism evidence="7 8">
    <name type="scientific">Benzoatithermus flavus</name>
    <dbReference type="NCBI Taxonomy" id="3108223"/>
    <lineage>
        <taxon>Bacteria</taxon>
        <taxon>Pseudomonadati</taxon>
        <taxon>Pseudomonadota</taxon>
        <taxon>Alphaproteobacteria</taxon>
        <taxon>Geminicoccales</taxon>
        <taxon>Geminicoccaceae</taxon>
        <taxon>Benzoatithermus</taxon>
    </lineage>
</organism>
<dbReference type="CDD" id="cd07153">
    <property type="entry name" value="Fur_like"/>
    <property type="match status" value="1"/>
</dbReference>
<accession>A0ABU8XKY1</accession>
<evidence type="ECO:0000256" key="5">
    <source>
        <dbReference type="ARBA" id="ARBA00023125"/>
    </source>
</evidence>
<evidence type="ECO:0000256" key="1">
    <source>
        <dbReference type="ARBA" id="ARBA00007957"/>
    </source>
</evidence>
<comment type="similarity">
    <text evidence="1">Belongs to the Fur family.</text>
</comment>
<evidence type="ECO:0000256" key="2">
    <source>
        <dbReference type="ARBA" id="ARBA00022491"/>
    </source>
</evidence>
<name>A0ABU8XKY1_9PROT</name>
<keyword evidence="4" id="KW-0805">Transcription regulation</keyword>
<gene>
    <name evidence="7" type="ORF">U1T56_01015</name>
</gene>
<dbReference type="Proteomes" id="UP001375743">
    <property type="component" value="Unassembled WGS sequence"/>
</dbReference>
<dbReference type="InterPro" id="IPR002481">
    <property type="entry name" value="FUR"/>
</dbReference>
<protein>
    <submittedName>
        <fullName evidence="7">Fur family transcriptional regulator</fullName>
    </submittedName>
</protein>
<dbReference type="Pfam" id="PF01475">
    <property type="entry name" value="FUR"/>
    <property type="match status" value="1"/>
</dbReference>
<dbReference type="InterPro" id="IPR043135">
    <property type="entry name" value="Fur_C"/>
</dbReference>
<dbReference type="SUPFAM" id="SSF46785">
    <property type="entry name" value="Winged helix' DNA-binding domain"/>
    <property type="match status" value="1"/>
</dbReference>
<dbReference type="RefSeq" id="WP_418157565.1">
    <property type="nucleotide sequence ID" value="NZ_JBBLZC010000001.1"/>
</dbReference>
<evidence type="ECO:0000256" key="3">
    <source>
        <dbReference type="ARBA" id="ARBA00022833"/>
    </source>
</evidence>
<evidence type="ECO:0000313" key="7">
    <source>
        <dbReference type="EMBL" id="MEK0081716.1"/>
    </source>
</evidence>
<evidence type="ECO:0000256" key="6">
    <source>
        <dbReference type="ARBA" id="ARBA00023163"/>
    </source>
</evidence>
<dbReference type="PANTHER" id="PTHR33202:SF6">
    <property type="entry name" value="ZINC UPTAKE REGULATION PROTEIN"/>
    <property type="match status" value="1"/>
</dbReference>
<dbReference type="PANTHER" id="PTHR33202">
    <property type="entry name" value="ZINC UPTAKE REGULATION PROTEIN"/>
    <property type="match status" value="1"/>
</dbReference>
<keyword evidence="6" id="KW-0804">Transcription</keyword>
<sequence>MTARSALDPFTPDSHDHGRCVATALEQAADVCAARGVRLTDLRRQVLELVWQSHAPVGAYQILEQLAGTRGRVAPPTVYRALEFLAREGLVHRIDRLNAYVGCSSPARPHQAYFLICSACGDAAEFHDPELAATLSRCVERARFRLETATVELAGLCARCSGKAAPADRRVSRDA</sequence>
<dbReference type="InterPro" id="IPR036390">
    <property type="entry name" value="WH_DNA-bd_sf"/>
</dbReference>
<keyword evidence="3" id="KW-0862">Zinc</keyword>
<reference evidence="7 8" key="1">
    <citation type="submission" date="2024-01" db="EMBL/GenBank/DDBJ databases">
        <title>Multi-omics insights into the function and evolution of sodium benzoate biodegradation pathways in Benzoatithermus flavus gen. nov., sp. nov. from hot spring.</title>
        <authorList>
            <person name="Hu C.-J."/>
            <person name="Li W.-J."/>
        </authorList>
    </citation>
    <scope>NUCLEOTIDE SEQUENCE [LARGE SCALE GENOMIC DNA]</scope>
    <source>
        <strain evidence="7 8">SYSU G07066</strain>
    </source>
</reference>
<comment type="caution">
    <text evidence="7">The sequence shown here is derived from an EMBL/GenBank/DDBJ whole genome shotgun (WGS) entry which is preliminary data.</text>
</comment>
<dbReference type="Gene3D" id="3.30.1490.190">
    <property type="match status" value="1"/>
</dbReference>
<keyword evidence="8" id="KW-1185">Reference proteome</keyword>
<evidence type="ECO:0000256" key="4">
    <source>
        <dbReference type="ARBA" id="ARBA00023015"/>
    </source>
</evidence>
<proteinExistence type="inferred from homology"/>